<dbReference type="GO" id="GO:0044715">
    <property type="term" value="F:8-oxo-dGDP phosphatase activity"/>
    <property type="evidence" value="ECO:0007669"/>
    <property type="project" value="TreeGrafter"/>
</dbReference>
<name>A0A1E1WAA4_PECGO</name>
<protein>
    <recommendedName>
        <fullName evidence="1">Nudix hydrolase domain-containing protein</fullName>
    </recommendedName>
</protein>
<dbReference type="Pfam" id="PF00293">
    <property type="entry name" value="NUDIX"/>
    <property type="match status" value="1"/>
</dbReference>
<dbReference type="InterPro" id="IPR031804">
    <property type="entry name" value="DUF4743"/>
</dbReference>
<dbReference type="Pfam" id="PF15916">
    <property type="entry name" value="DUF4743"/>
    <property type="match status" value="1"/>
</dbReference>
<feature type="domain" description="Nudix hydrolase" evidence="1">
    <location>
        <begin position="133"/>
        <end position="274"/>
    </location>
</feature>
<dbReference type="EMBL" id="GDQN01007150">
    <property type="protein sequence ID" value="JAT83904.1"/>
    <property type="molecule type" value="Transcribed_RNA"/>
</dbReference>
<dbReference type="PANTHER" id="PTHR13622">
    <property type="entry name" value="THIAMIN PYROPHOSPHOKINASE"/>
    <property type="match status" value="1"/>
</dbReference>
<dbReference type="Gene3D" id="3.90.79.10">
    <property type="entry name" value="Nucleoside Triphosphate Pyrophosphohydrolase"/>
    <property type="match status" value="1"/>
</dbReference>
<dbReference type="InterPro" id="IPR015797">
    <property type="entry name" value="NUDIX_hydrolase-like_dom_sf"/>
</dbReference>
<dbReference type="FunFam" id="3.90.79.10:FF:000019">
    <property type="entry name" value="Thiamin pyrophosphokinase, putative"/>
    <property type="match status" value="1"/>
</dbReference>
<evidence type="ECO:0000313" key="2">
    <source>
        <dbReference type="EMBL" id="JAT83904.1"/>
    </source>
</evidence>
<dbReference type="PROSITE" id="PS51462">
    <property type="entry name" value="NUDIX"/>
    <property type="match status" value="1"/>
</dbReference>
<dbReference type="InterPro" id="IPR000086">
    <property type="entry name" value="NUDIX_hydrolase_dom"/>
</dbReference>
<sequence length="321" mass="36550">MKEMNPENISELLKLARKFNCFYLSGLHQGLCKPFIVAGHQVGLIRSDVMKHLHRFPEVFRITGKLVELNPAFRDYKERTTKVADILMKLRKENEICALKGWRDECFEVSAPFFNESLLEMDRSAICLFGIRNYGVSVTGYLFHPNKGLCIWLQQRSFTKQTWPGKWDCFVSGGLAVGYGILETTIKEAAEEASVEGELVKKLVPAGCVSFYFESERGLFPNTEYTYDLELPLDFVPKNADGEVESFELLTAEECIQRALSPQFKTTSAPVLIDFLIRKGYINPENEPNYRYLVELLHVPLQSIYNWPYTAVSAVNGGGEE</sequence>
<gene>
    <name evidence="2" type="ORF">g.15052</name>
</gene>
<organism evidence="2">
    <name type="scientific">Pectinophora gossypiella</name>
    <name type="common">Cotton pink bollworm</name>
    <name type="synonym">Depressaria gossypiella</name>
    <dbReference type="NCBI Taxonomy" id="13191"/>
    <lineage>
        <taxon>Eukaryota</taxon>
        <taxon>Metazoa</taxon>
        <taxon>Ecdysozoa</taxon>
        <taxon>Arthropoda</taxon>
        <taxon>Hexapoda</taxon>
        <taxon>Insecta</taxon>
        <taxon>Pterygota</taxon>
        <taxon>Neoptera</taxon>
        <taxon>Endopterygota</taxon>
        <taxon>Lepidoptera</taxon>
        <taxon>Glossata</taxon>
        <taxon>Ditrysia</taxon>
        <taxon>Gelechioidea</taxon>
        <taxon>Gelechiidae</taxon>
        <taxon>Apatetrinae</taxon>
        <taxon>Pectinophora</taxon>
    </lineage>
</organism>
<proteinExistence type="predicted"/>
<evidence type="ECO:0000259" key="1">
    <source>
        <dbReference type="PROSITE" id="PS51462"/>
    </source>
</evidence>
<dbReference type="AlphaFoldDB" id="A0A1E1WAA4"/>
<reference evidence="2" key="1">
    <citation type="submission" date="2015-09" db="EMBL/GenBank/DDBJ databases">
        <title>De novo assembly of Pectinophora gossypiella (Pink Bollworm) gut transcriptome.</title>
        <authorList>
            <person name="Tassone E.E."/>
        </authorList>
    </citation>
    <scope>NUCLEOTIDE SEQUENCE</scope>
</reference>
<dbReference type="OrthoDB" id="10261522at2759"/>
<accession>A0A1E1WAA4</accession>
<dbReference type="CDD" id="cd03676">
    <property type="entry name" value="NUDIX_Tnr3_like"/>
    <property type="match status" value="1"/>
</dbReference>
<dbReference type="SUPFAM" id="SSF55811">
    <property type="entry name" value="Nudix"/>
    <property type="match status" value="1"/>
</dbReference>
<dbReference type="PANTHER" id="PTHR13622:SF8">
    <property type="entry name" value="THIAMIN PYROPHOSPHOKINASE 1"/>
    <property type="match status" value="1"/>
</dbReference>